<keyword evidence="1" id="KW-0812">Transmembrane</keyword>
<proteinExistence type="predicted"/>
<sequence>MSDVFDRLPKAPKLLSRMAWLEYSTVIAVIVYSLIIFNEAILAIGLVGILIVYSLQRLGAA</sequence>
<name>A0A1N5W4T3_9ARCH</name>
<dbReference type="AlphaFoldDB" id="A0A1N5W4T3"/>
<organism evidence="2 3">
    <name type="scientific">Cuniculiplasma divulgatum</name>
    <dbReference type="NCBI Taxonomy" id="1673428"/>
    <lineage>
        <taxon>Archaea</taxon>
        <taxon>Methanobacteriati</taxon>
        <taxon>Thermoplasmatota</taxon>
        <taxon>Thermoplasmata</taxon>
        <taxon>Thermoplasmatales</taxon>
        <taxon>Cuniculiplasmataceae</taxon>
        <taxon>Cuniculiplasma</taxon>
    </lineage>
</organism>
<protein>
    <submittedName>
        <fullName evidence="2">Uncharacterized protein</fullName>
    </submittedName>
</protein>
<evidence type="ECO:0000313" key="2">
    <source>
        <dbReference type="EMBL" id="SIM79405.1"/>
    </source>
</evidence>
<gene>
    <name evidence="2" type="ORF">CSP5_1630</name>
</gene>
<evidence type="ECO:0000256" key="1">
    <source>
        <dbReference type="SAM" id="Phobius"/>
    </source>
</evidence>
<dbReference type="GeneID" id="41588872"/>
<dbReference type="RefSeq" id="WP_148690056.1">
    <property type="nucleotide sequence ID" value="NZ_LT671858.1"/>
</dbReference>
<dbReference type="Proteomes" id="UP000195607">
    <property type="component" value="Chromosome I"/>
</dbReference>
<reference evidence="2 3" key="1">
    <citation type="submission" date="2016-04" db="EMBL/GenBank/DDBJ databases">
        <authorList>
            <person name="Evans L.H."/>
            <person name="Alamgir A."/>
            <person name="Owens N."/>
            <person name="Weber N.D."/>
            <person name="Virtaneva K."/>
            <person name="Barbian K."/>
            <person name="Babar A."/>
            <person name="Rosenke K."/>
        </authorList>
    </citation>
    <scope>NUCLEOTIDE SEQUENCE [LARGE SCALE GENOMIC DNA]</scope>
    <source>
        <strain evidence="3">S5(T) (JCM 30642 \VKM B-2941)</strain>
    </source>
</reference>
<keyword evidence="1" id="KW-0472">Membrane</keyword>
<evidence type="ECO:0000313" key="3">
    <source>
        <dbReference type="Proteomes" id="UP000195607"/>
    </source>
</evidence>
<feature type="transmembrane region" description="Helical" evidence="1">
    <location>
        <begin position="20"/>
        <end position="53"/>
    </location>
</feature>
<dbReference type="EMBL" id="LT671858">
    <property type="protein sequence ID" value="SIM79405.1"/>
    <property type="molecule type" value="Genomic_DNA"/>
</dbReference>
<accession>A0A1N5W4T3</accession>
<keyword evidence="1" id="KW-1133">Transmembrane helix</keyword>